<accession>A0A8X6S8Z8</accession>
<sequence>MFRRKQRPAFDQVSEFDRVRIVAYRDCGLSFREIVSRVGRKRTTVLRICDRSMQEGTTDRRGRSHPPSVHQFKSLRQQWCDERRMWVQNGMKFSLLTSHAFVCNITRWSDSTLETPQIEKAEQLRYASPHWSCTEYYGIGRYWISLSPSSSTPCRYFKEPALRLQCVGASCPSLPSGLGHSHIPTGLCVTTRGTYFPKFLRQQPDWITSLAG</sequence>
<reference evidence="2" key="1">
    <citation type="submission" date="2020-08" db="EMBL/GenBank/DDBJ databases">
        <title>Multicomponent nature underlies the extraordinary mechanical properties of spider dragline silk.</title>
        <authorList>
            <person name="Kono N."/>
            <person name="Nakamura H."/>
            <person name="Mori M."/>
            <person name="Yoshida Y."/>
            <person name="Ohtoshi R."/>
            <person name="Malay A.D."/>
            <person name="Moran D.A.P."/>
            <person name="Tomita M."/>
            <person name="Numata K."/>
            <person name="Arakawa K."/>
        </authorList>
    </citation>
    <scope>NUCLEOTIDE SEQUENCE</scope>
</reference>
<gene>
    <name evidence="2" type="primary">NCL1_10765</name>
    <name evidence="2" type="ORF">TNCV_2579231</name>
</gene>
<protein>
    <submittedName>
        <fullName evidence="2">Transposable element Tcb1 transposase</fullName>
    </submittedName>
</protein>
<organism evidence="2 3">
    <name type="scientific">Trichonephila clavipes</name>
    <name type="common">Golden silk orbweaver</name>
    <name type="synonym">Nephila clavipes</name>
    <dbReference type="NCBI Taxonomy" id="2585209"/>
    <lineage>
        <taxon>Eukaryota</taxon>
        <taxon>Metazoa</taxon>
        <taxon>Ecdysozoa</taxon>
        <taxon>Arthropoda</taxon>
        <taxon>Chelicerata</taxon>
        <taxon>Arachnida</taxon>
        <taxon>Araneae</taxon>
        <taxon>Araneomorphae</taxon>
        <taxon>Entelegynae</taxon>
        <taxon>Araneoidea</taxon>
        <taxon>Nephilidae</taxon>
        <taxon>Trichonephila</taxon>
    </lineage>
</organism>
<comment type="caution">
    <text evidence="2">The sequence shown here is derived from an EMBL/GenBank/DDBJ whole genome shotgun (WGS) entry which is preliminary data.</text>
</comment>
<evidence type="ECO:0000313" key="2">
    <source>
        <dbReference type="EMBL" id="GFY07891.1"/>
    </source>
</evidence>
<dbReference type="AlphaFoldDB" id="A0A8X6S8Z8"/>
<dbReference type="SUPFAM" id="SSF46689">
    <property type="entry name" value="Homeodomain-like"/>
    <property type="match status" value="1"/>
</dbReference>
<evidence type="ECO:0000256" key="1">
    <source>
        <dbReference type="ARBA" id="ARBA00004123"/>
    </source>
</evidence>
<comment type="subcellular location">
    <subcellularLocation>
        <location evidence="1">Nucleus</location>
    </subcellularLocation>
</comment>
<name>A0A8X6S8Z8_TRICX</name>
<dbReference type="GO" id="GO:0005634">
    <property type="term" value="C:nucleus"/>
    <property type="evidence" value="ECO:0007669"/>
    <property type="project" value="UniProtKB-SubCell"/>
</dbReference>
<dbReference type="EMBL" id="BMAU01021279">
    <property type="protein sequence ID" value="GFY07891.1"/>
    <property type="molecule type" value="Genomic_DNA"/>
</dbReference>
<proteinExistence type="predicted"/>
<keyword evidence="3" id="KW-1185">Reference proteome</keyword>
<dbReference type="InterPro" id="IPR009057">
    <property type="entry name" value="Homeodomain-like_sf"/>
</dbReference>
<dbReference type="Proteomes" id="UP000887159">
    <property type="component" value="Unassembled WGS sequence"/>
</dbReference>
<evidence type="ECO:0000313" key="3">
    <source>
        <dbReference type="Proteomes" id="UP000887159"/>
    </source>
</evidence>